<comment type="caution">
    <text evidence="2">The sequence shown here is derived from an EMBL/GenBank/DDBJ whole genome shotgun (WGS) entry which is preliminary data.</text>
</comment>
<evidence type="ECO:0000313" key="3">
    <source>
        <dbReference type="Proteomes" id="UP000217199"/>
    </source>
</evidence>
<keyword evidence="1" id="KW-0812">Transmembrane</keyword>
<reference evidence="2 3" key="1">
    <citation type="journal article" date="2017" name="Mol. Ecol.">
        <title>Comparative and population genomic landscape of Phellinus noxius: A hypervariable fungus causing root rot in trees.</title>
        <authorList>
            <person name="Chung C.L."/>
            <person name="Lee T.J."/>
            <person name="Akiba M."/>
            <person name="Lee H.H."/>
            <person name="Kuo T.H."/>
            <person name="Liu D."/>
            <person name="Ke H.M."/>
            <person name="Yokoi T."/>
            <person name="Roa M.B."/>
            <person name="Lu M.J."/>
            <person name="Chang Y.Y."/>
            <person name="Ann P.J."/>
            <person name="Tsai J.N."/>
            <person name="Chen C.Y."/>
            <person name="Tzean S.S."/>
            <person name="Ota Y."/>
            <person name="Hattori T."/>
            <person name="Sahashi N."/>
            <person name="Liou R.F."/>
            <person name="Kikuchi T."/>
            <person name="Tsai I.J."/>
        </authorList>
    </citation>
    <scope>NUCLEOTIDE SEQUENCE [LARGE SCALE GENOMIC DNA]</scope>
    <source>
        <strain evidence="2 3">FFPRI411160</strain>
    </source>
</reference>
<organism evidence="2 3">
    <name type="scientific">Pyrrhoderma noxium</name>
    <dbReference type="NCBI Taxonomy" id="2282107"/>
    <lineage>
        <taxon>Eukaryota</taxon>
        <taxon>Fungi</taxon>
        <taxon>Dikarya</taxon>
        <taxon>Basidiomycota</taxon>
        <taxon>Agaricomycotina</taxon>
        <taxon>Agaricomycetes</taxon>
        <taxon>Hymenochaetales</taxon>
        <taxon>Hymenochaetaceae</taxon>
        <taxon>Pyrrhoderma</taxon>
    </lineage>
</organism>
<sequence length="144" mass="15404">MLTLCEATIKLMSYIKIDAMANIAVLYGNTTICTAKFGGDGANIKFALSDCFHNLDSGSYLLNVILTGIGSPILFSLLGSRMAINLKEAGESETKGEITNHWELHPRSTLSEPQFAAPAVTTMGKGKHTVELQPGVSASQSIVW</sequence>
<dbReference type="AlphaFoldDB" id="A0A286UC90"/>
<keyword evidence="1" id="KW-1133">Transmembrane helix</keyword>
<dbReference type="InParanoid" id="A0A286UC90"/>
<keyword evidence="3" id="KW-1185">Reference proteome</keyword>
<feature type="transmembrane region" description="Helical" evidence="1">
    <location>
        <begin position="60"/>
        <end position="78"/>
    </location>
</feature>
<evidence type="ECO:0000256" key="1">
    <source>
        <dbReference type="SAM" id="Phobius"/>
    </source>
</evidence>
<proteinExistence type="predicted"/>
<evidence type="ECO:0000313" key="2">
    <source>
        <dbReference type="EMBL" id="PAV17200.1"/>
    </source>
</evidence>
<gene>
    <name evidence="2" type="ORF">PNOK_0726400</name>
</gene>
<accession>A0A286UC90</accession>
<protein>
    <submittedName>
        <fullName evidence="2">Uncharacterized protein</fullName>
    </submittedName>
</protein>
<keyword evidence="1" id="KW-0472">Membrane</keyword>
<dbReference type="Proteomes" id="UP000217199">
    <property type="component" value="Unassembled WGS sequence"/>
</dbReference>
<dbReference type="EMBL" id="NBII01000007">
    <property type="protein sequence ID" value="PAV17200.1"/>
    <property type="molecule type" value="Genomic_DNA"/>
</dbReference>
<name>A0A286UC90_9AGAM</name>